<feature type="region of interest" description="Disordered" evidence="10">
    <location>
        <begin position="37"/>
        <end position="58"/>
    </location>
</feature>
<feature type="compositionally biased region" description="Polar residues" evidence="10">
    <location>
        <begin position="49"/>
        <end position="58"/>
    </location>
</feature>
<name>A0A815A8Z0_9BILA</name>
<keyword evidence="2" id="KW-0479">Metal-binding</keyword>
<dbReference type="PROSITE" id="PS51030">
    <property type="entry name" value="NUCLEAR_REC_DBD_2"/>
    <property type="match status" value="1"/>
</dbReference>
<keyword evidence="7" id="KW-0804">Transcription</keyword>
<dbReference type="GO" id="GO:0008270">
    <property type="term" value="F:zinc ion binding"/>
    <property type="evidence" value="ECO:0007669"/>
    <property type="project" value="UniProtKB-KW"/>
</dbReference>
<evidence type="ECO:0000259" key="12">
    <source>
        <dbReference type="PROSITE" id="PS51843"/>
    </source>
</evidence>
<feature type="domain" description="Nuclear receptor" evidence="11">
    <location>
        <begin position="65"/>
        <end position="140"/>
    </location>
</feature>
<evidence type="ECO:0000256" key="8">
    <source>
        <dbReference type="ARBA" id="ARBA00023170"/>
    </source>
</evidence>
<dbReference type="PANTHER" id="PTHR48092">
    <property type="entry name" value="KNIRPS-RELATED PROTEIN-RELATED"/>
    <property type="match status" value="1"/>
</dbReference>
<evidence type="ECO:0000256" key="1">
    <source>
        <dbReference type="ARBA" id="ARBA00005993"/>
    </source>
</evidence>
<keyword evidence="4" id="KW-0862">Zinc</keyword>
<accession>A0A815A8Z0</accession>
<dbReference type="CDD" id="cd06916">
    <property type="entry name" value="NR_DBD_like"/>
    <property type="match status" value="1"/>
</dbReference>
<dbReference type="SMART" id="SM00399">
    <property type="entry name" value="ZnF_C4"/>
    <property type="match status" value="1"/>
</dbReference>
<evidence type="ECO:0000259" key="11">
    <source>
        <dbReference type="PROSITE" id="PS51030"/>
    </source>
</evidence>
<dbReference type="GO" id="GO:0003700">
    <property type="term" value="F:DNA-binding transcription factor activity"/>
    <property type="evidence" value="ECO:0007669"/>
    <property type="project" value="InterPro"/>
</dbReference>
<dbReference type="InterPro" id="IPR035500">
    <property type="entry name" value="NHR-like_dom_sf"/>
</dbReference>
<evidence type="ECO:0000256" key="10">
    <source>
        <dbReference type="SAM" id="MobiDB-lite"/>
    </source>
</evidence>
<comment type="similarity">
    <text evidence="1">Belongs to the nuclear hormone receptor family.</text>
</comment>
<dbReference type="SUPFAM" id="SSF48508">
    <property type="entry name" value="Nuclear receptor ligand-binding domain"/>
    <property type="match status" value="1"/>
</dbReference>
<keyword evidence="8" id="KW-0675">Receptor</keyword>
<proteinExistence type="inferred from homology"/>
<evidence type="ECO:0000256" key="5">
    <source>
        <dbReference type="ARBA" id="ARBA00023015"/>
    </source>
</evidence>
<dbReference type="Pfam" id="PF00105">
    <property type="entry name" value="zf-C4"/>
    <property type="match status" value="1"/>
</dbReference>
<dbReference type="Gene3D" id="3.30.50.10">
    <property type="entry name" value="Erythroid Transcription Factor GATA-1, subunit A"/>
    <property type="match status" value="1"/>
</dbReference>
<dbReference type="InterPro" id="IPR050200">
    <property type="entry name" value="Nuclear_hormone_rcpt_NR3"/>
</dbReference>
<dbReference type="FunFam" id="3.30.50.10:FF:000030">
    <property type="entry name" value="Nuclear Hormone Receptor family"/>
    <property type="match status" value="1"/>
</dbReference>
<evidence type="ECO:0000256" key="6">
    <source>
        <dbReference type="ARBA" id="ARBA00023125"/>
    </source>
</evidence>
<dbReference type="InterPro" id="IPR001628">
    <property type="entry name" value="Znf_hrmn_rcpt"/>
</dbReference>
<keyword evidence="3" id="KW-0863">Zinc-finger</keyword>
<dbReference type="PROSITE" id="PS51843">
    <property type="entry name" value="NR_LBD"/>
    <property type="match status" value="1"/>
</dbReference>
<keyword evidence="9" id="KW-0539">Nucleus</keyword>
<evidence type="ECO:0000256" key="3">
    <source>
        <dbReference type="ARBA" id="ARBA00022771"/>
    </source>
</evidence>
<dbReference type="SUPFAM" id="SSF57716">
    <property type="entry name" value="Glucocorticoid receptor-like (DNA-binding domain)"/>
    <property type="match status" value="1"/>
</dbReference>
<dbReference type="GO" id="GO:0043565">
    <property type="term" value="F:sequence-specific DNA binding"/>
    <property type="evidence" value="ECO:0007669"/>
    <property type="project" value="InterPro"/>
</dbReference>
<evidence type="ECO:0000313" key="14">
    <source>
        <dbReference type="Proteomes" id="UP000663860"/>
    </source>
</evidence>
<protein>
    <recommendedName>
        <fullName evidence="15">Nuclear receptor</fullName>
    </recommendedName>
</protein>
<evidence type="ECO:0000256" key="4">
    <source>
        <dbReference type="ARBA" id="ARBA00022833"/>
    </source>
</evidence>
<reference evidence="13" key="1">
    <citation type="submission" date="2021-02" db="EMBL/GenBank/DDBJ databases">
        <authorList>
            <person name="Nowell W R."/>
        </authorList>
    </citation>
    <scope>NUCLEOTIDE SEQUENCE</scope>
</reference>
<keyword evidence="6" id="KW-0238">DNA-binding</keyword>
<dbReference type="InterPro" id="IPR000536">
    <property type="entry name" value="Nucl_hrmn_rcpt_lig-bd"/>
</dbReference>
<dbReference type="InterPro" id="IPR013088">
    <property type="entry name" value="Znf_NHR/GATA"/>
</dbReference>
<comment type="caution">
    <text evidence="13">The sequence shown here is derived from an EMBL/GenBank/DDBJ whole genome shotgun (WGS) entry which is preliminary data.</text>
</comment>
<dbReference type="Proteomes" id="UP000663860">
    <property type="component" value="Unassembled WGS sequence"/>
</dbReference>
<evidence type="ECO:0000256" key="2">
    <source>
        <dbReference type="ARBA" id="ARBA00022723"/>
    </source>
</evidence>
<sequence>MANMSSSSDDDLFKKLKLKYDRTIQLKYESDTQINTSNSPINIDDVQQHSKNNNDNTISSIHNHKKSCSVCNGTATGFHYGLRTCEGCKGFFRRTVQNNKKYRCNKNGLCIIDKSQRNFCQYCRYEKCLSKGMTISTYKTQTTEQMNNNSNVAFNKLFDINAFYDFNQACTLDVLFNHLQSLVNNKNCLTKESIRKISCLLIDTFINWYRSLPYYSIINHDLNQFILNNCWSSYIILVIFYFLKVNYSDRYFLSYEKYFQRLFSYTQNDILLSLTSQLLDQLMHILKIFFTSNITNIEFFLLNILLIFQSDQLNDTTLDSMEEIYMKILYTYKINTFPVKQSCRYNQLLDLSKQIRLLTQILLTHKHFYLPFLLIPN</sequence>
<evidence type="ECO:0000313" key="13">
    <source>
        <dbReference type="EMBL" id="CAF1254145.1"/>
    </source>
</evidence>
<dbReference type="Gene3D" id="1.10.565.10">
    <property type="entry name" value="Retinoid X Receptor"/>
    <property type="match status" value="1"/>
</dbReference>
<organism evidence="13 14">
    <name type="scientific">Adineta steineri</name>
    <dbReference type="NCBI Taxonomy" id="433720"/>
    <lineage>
        <taxon>Eukaryota</taxon>
        <taxon>Metazoa</taxon>
        <taxon>Spiralia</taxon>
        <taxon>Gnathifera</taxon>
        <taxon>Rotifera</taxon>
        <taxon>Eurotatoria</taxon>
        <taxon>Bdelloidea</taxon>
        <taxon>Adinetida</taxon>
        <taxon>Adinetidae</taxon>
        <taxon>Adineta</taxon>
    </lineage>
</organism>
<evidence type="ECO:0008006" key="15">
    <source>
        <dbReference type="Google" id="ProtNLM"/>
    </source>
</evidence>
<evidence type="ECO:0000256" key="7">
    <source>
        <dbReference type="ARBA" id="ARBA00023163"/>
    </source>
</evidence>
<keyword evidence="5" id="KW-0805">Transcription regulation</keyword>
<gene>
    <name evidence="13" type="ORF">IZO911_LOCUS31515</name>
</gene>
<feature type="domain" description="NR LBD" evidence="12">
    <location>
        <begin position="142"/>
        <end position="377"/>
    </location>
</feature>
<dbReference type="AlphaFoldDB" id="A0A815A8Z0"/>
<evidence type="ECO:0000256" key="9">
    <source>
        <dbReference type="ARBA" id="ARBA00023242"/>
    </source>
</evidence>
<dbReference type="PRINTS" id="PR00047">
    <property type="entry name" value="STROIDFINGER"/>
</dbReference>
<dbReference type="EMBL" id="CAJNOE010000520">
    <property type="protein sequence ID" value="CAF1254145.1"/>
    <property type="molecule type" value="Genomic_DNA"/>
</dbReference>